<sequence length="458" mass="49896">MMSQPALDHGPQRSHPKPPRLRSACNQCNAAKVKCTGEREGCTRCKTLHTECIYTESRVGKVQGLRSKRKKLELQQSGSRVSSVDRDQADANVANPSISQSPKRHAPSSPEQNPQSWSESWVPSETWTYDVQMLDGALSNFSDILEDATLGSPANTNGGSAELVANEHVGTTGDVSAMGYALGFSNDRTSSISSSSVTSSAAPQSIHRSRNSISSPSITTIAPDAARGLLTPNSTSNSCPATTTTPPRAKRPRLDPPEQPQPHPEPEPPEQNFAKLDSKCVLACAHILATLENYLLSELRALDLILEAIRRATTELQKLVRLQQQSRCDRCIVLFTAVMFQVIALLEAGSKPLPNSNPDGDGDEDEDGLLAGMHTHFVPALGFGAFSPTAEEQRSWRAQLVRREYRHVSEILSSVTVLARLGPRGASLAPEMVEQRTKCLMNLERKLKELCERECGEL</sequence>
<keyword evidence="2" id="KW-1185">Reference proteome</keyword>
<comment type="caution">
    <text evidence="1">The sequence shown here is derived from an EMBL/GenBank/DDBJ whole genome shotgun (WGS) entry which is preliminary data.</text>
</comment>
<evidence type="ECO:0000313" key="1">
    <source>
        <dbReference type="EMBL" id="KAI6086519.1"/>
    </source>
</evidence>
<gene>
    <name evidence="1" type="ORF">F4821DRAFT_238423</name>
</gene>
<dbReference type="Proteomes" id="UP001497680">
    <property type="component" value="Unassembled WGS sequence"/>
</dbReference>
<proteinExistence type="predicted"/>
<evidence type="ECO:0000313" key="2">
    <source>
        <dbReference type="Proteomes" id="UP001497680"/>
    </source>
</evidence>
<reference evidence="1 2" key="1">
    <citation type="journal article" date="2022" name="New Phytol.">
        <title>Ecological generalism drives hyperdiversity of secondary metabolite gene clusters in xylarialean endophytes.</title>
        <authorList>
            <person name="Franco M.E.E."/>
            <person name="Wisecaver J.H."/>
            <person name="Arnold A.E."/>
            <person name="Ju Y.M."/>
            <person name="Slot J.C."/>
            <person name="Ahrendt S."/>
            <person name="Moore L.P."/>
            <person name="Eastman K.E."/>
            <person name="Scott K."/>
            <person name="Konkel Z."/>
            <person name="Mondo S.J."/>
            <person name="Kuo A."/>
            <person name="Hayes R.D."/>
            <person name="Haridas S."/>
            <person name="Andreopoulos B."/>
            <person name="Riley R."/>
            <person name="LaButti K."/>
            <person name="Pangilinan J."/>
            <person name="Lipzen A."/>
            <person name="Amirebrahimi M."/>
            <person name="Yan J."/>
            <person name="Adam C."/>
            <person name="Keymanesh K."/>
            <person name="Ng V."/>
            <person name="Louie K."/>
            <person name="Northen T."/>
            <person name="Drula E."/>
            <person name="Henrissat B."/>
            <person name="Hsieh H.M."/>
            <person name="Youens-Clark K."/>
            <person name="Lutzoni F."/>
            <person name="Miadlikowska J."/>
            <person name="Eastwood D.C."/>
            <person name="Hamelin R.C."/>
            <person name="Grigoriev I.V."/>
            <person name="U'Ren J.M."/>
        </authorList>
    </citation>
    <scope>NUCLEOTIDE SEQUENCE [LARGE SCALE GENOMIC DNA]</scope>
    <source>
        <strain evidence="1 2">ER1909</strain>
    </source>
</reference>
<name>A0ACC0D1J2_9PEZI</name>
<protein>
    <submittedName>
        <fullName evidence="1">Uncharacterized protein</fullName>
    </submittedName>
</protein>
<accession>A0ACC0D1J2</accession>
<organism evidence="1 2">
    <name type="scientific">Hypoxylon rubiginosum</name>
    <dbReference type="NCBI Taxonomy" id="110542"/>
    <lineage>
        <taxon>Eukaryota</taxon>
        <taxon>Fungi</taxon>
        <taxon>Dikarya</taxon>
        <taxon>Ascomycota</taxon>
        <taxon>Pezizomycotina</taxon>
        <taxon>Sordariomycetes</taxon>
        <taxon>Xylariomycetidae</taxon>
        <taxon>Xylariales</taxon>
        <taxon>Hypoxylaceae</taxon>
        <taxon>Hypoxylon</taxon>
    </lineage>
</organism>
<dbReference type="EMBL" id="MU394315">
    <property type="protein sequence ID" value="KAI6086519.1"/>
    <property type="molecule type" value="Genomic_DNA"/>
</dbReference>